<reference evidence="2" key="1">
    <citation type="submission" date="2018-05" db="EMBL/GenBank/DDBJ databases">
        <authorList>
            <person name="Lanie J.A."/>
            <person name="Ng W.-L."/>
            <person name="Kazmierczak K.M."/>
            <person name="Andrzejewski T.M."/>
            <person name="Davidsen T.M."/>
            <person name="Wayne K.J."/>
            <person name="Tettelin H."/>
            <person name="Glass J.I."/>
            <person name="Rusch D."/>
            <person name="Podicherti R."/>
            <person name="Tsui H.-C.T."/>
            <person name="Winkler M.E."/>
        </authorList>
    </citation>
    <scope>NUCLEOTIDE SEQUENCE</scope>
</reference>
<dbReference type="AlphaFoldDB" id="A0A382N089"/>
<feature type="non-terminal residue" evidence="2">
    <location>
        <position position="1"/>
    </location>
</feature>
<dbReference type="EMBL" id="UINC01096807">
    <property type="protein sequence ID" value="SVC53998.1"/>
    <property type="molecule type" value="Genomic_DNA"/>
</dbReference>
<accession>A0A382N089</accession>
<proteinExistence type="predicted"/>
<sequence>QNPHQGFEGNLFHTRRIGARPSYFAPESGAIVDRPDATNIVSAVKLLGKSSSGLEFAVVDAMTNREYATVESDSGGLNEFLIEPYTNHFAGRIKKSVINDLSTIGVMVTDQRRQLGHSATVGSADWRMKFADNKFTFSGQLVSSSTDGKNGNAGRVHFAYDDPVWWNASATFQAYDDDFDINDMGYLKRAGIQTWDVNFRIRQQDPWGPILKSNLGISYDLNHRNDGVMIKQQMNFSGSVTTTNYWNFGIHHGQILPSYSDEDLFRDSRAWIKENPIGYRGGAWLSTDSRKWISFRPGLGYGWKDNGYGGYRVALSTTIRASQRLSTSINIAQHLRLTPQQWVGIVSDDLGEHRIYGKAKQLTDEVTLRLSYAFSP</sequence>
<gene>
    <name evidence="2" type="ORF">METZ01_LOCUS306852</name>
</gene>
<evidence type="ECO:0000259" key="1">
    <source>
        <dbReference type="Pfam" id="PF19313"/>
    </source>
</evidence>
<dbReference type="InterPro" id="IPR045670">
    <property type="entry name" value="DUF5916"/>
</dbReference>
<protein>
    <recommendedName>
        <fullName evidence="1">DUF5916 domain-containing protein</fullName>
    </recommendedName>
</protein>
<feature type="non-terminal residue" evidence="2">
    <location>
        <position position="376"/>
    </location>
</feature>
<organism evidence="2">
    <name type="scientific">marine metagenome</name>
    <dbReference type="NCBI Taxonomy" id="408172"/>
    <lineage>
        <taxon>unclassified sequences</taxon>
        <taxon>metagenomes</taxon>
        <taxon>ecological metagenomes</taxon>
    </lineage>
</organism>
<feature type="domain" description="DUF5916" evidence="1">
    <location>
        <begin position="9"/>
        <end position="375"/>
    </location>
</feature>
<dbReference type="Pfam" id="PF19313">
    <property type="entry name" value="DUF5916"/>
    <property type="match status" value="1"/>
</dbReference>
<evidence type="ECO:0000313" key="2">
    <source>
        <dbReference type="EMBL" id="SVC53998.1"/>
    </source>
</evidence>
<name>A0A382N089_9ZZZZ</name>